<evidence type="ECO:0000313" key="7">
    <source>
        <dbReference type="EMBL" id="KAF7731380.1"/>
    </source>
</evidence>
<feature type="transmembrane region" description="Helical" evidence="5">
    <location>
        <begin position="429"/>
        <end position="452"/>
    </location>
</feature>
<dbReference type="PROSITE" id="PS51382">
    <property type="entry name" value="SPX"/>
    <property type="match status" value="1"/>
</dbReference>
<feature type="transmembrane region" description="Helical" evidence="5">
    <location>
        <begin position="386"/>
        <end position="408"/>
    </location>
</feature>
<evidence type="ECO:0000259" key="6">
    <source>
        <dbReference type="PROSITE" id="PS51382"/>
    </source>
</evidence>
<comment type="caution">
    <text evidence="7">The sequence shown here is derived from an EMBL/GenBank/DDBJ whole genome shotgun (WGS) entry which is preliminary data.</text>
</comment>
<dbReference type="OrthoDB" id="10260443at2759"/>
<dbReference type="Proteomes" id="UP000605846">
    <property type="component" value="Unassembled WGS sequence"/>
</dbReference>
<feature type="transmembrane region" description="Helical" evidence="5">
    <location>
        <begin position="345"/>
        <end position="374"/>
    </location>
</feature>
<dbReference type="AlphaFoldDB" id="A0A8H7EU44"/>
<evidence type="ECO:0000256" key="2">
    <source>
        <dbReference type="ARBA" id="ARBA00022692"/>
    </source>
</evidence>
<dbReference type="Pfam" id="PF00939">
    <property type="entry name" value="Na_sulph_symp"/>
    <property type="match status" value="1"/>
</dbReference>
<keyword evidence="2 5" id="KW-0812">Transmembrane</keyword>
<evidence type="ECO:0000256" key="4">
    <source>
        <dbReference type="ARBA" id="ARBA00023136"/>
    </source>
</evidence>
<comment type="subcellular location">
    <subcellularLocation>
        <location evidence="1">Membrane</location>
        <topology evidence="1">Multi-pass membrane protein</topology>
    </subcellularLocation>
</comment>
<feature type="transmembrane region" description="Helical" evidence="5">
    <location>
        <begin position="218"/>
        <end position="237"/>
    </location>
</feature>
<feature type="transmembrane region" description="Helical" evidence="5">
    <location>
        <begin position="498"/>
        <end position="518"/>
    </location>
</feature>
<dbReference type="PANTHER" id="PTHR10283">
    <property type="entry name" value="SOLUTE CARRIER FAMILY 13 MEMBER"/>
    <property type="match status" value="1"/>
</dbReference>
<gene>
    <name evidence="7" type="primary">PHO91_1</name>
    <name evidence="7" type="ORF">EC973_000188</name>
</gene>
<dbReference type="NCBIfam" id="TIGR00785">
    <property type="entry name" value="dass"/>
    <property type="match status" value="1"/>
</dbReference>
<dbReference type="GO" id="GO:0005315">
    <property type="term" value="F:phosphate transmembrane transporter activity"/>
    <property type="evidence" value="ECO:0007669"/>
    <property type="project" value="TreeGrafter"/>
</dbReference>
<evidence type="ECO:0000313" key="8">
    <source>
        <dbReference type="Proteomes" id="UP000605846"/>
    </source>
</evidence>
<reference evidence="7" key="1">
    <citation type="submission" date="2020-01" db="EMBL/GenBank/DDBJ databases">
        <title>Genome Sequencing of Three Apophysomyces-Like Fungal Strains Confirms a Novel Fungal Genus in the Mucoromycota with divergent Burkholderia-like Endosymbiotic Bacteria.</title>
        <authorList>
            <person name="Stajich J.E."/>
            <person name="Macias A.M."/>
            <person name="Carter-House D."/>
            <person name="Lovett B."/>
            <person name="Kasson L.R."/>
            <person name="Berry K."/>
            <person name="Grigoriev I."/>
            <person name="Chang Y."/>
            <person name="Spatafora J."/>
            <person name="Kasson M.T."/>
        </authorList>
    </citation>
    <scope>NUCLEOTIDE SEQUENCE</scope>
    <source>
        <strain evidence="7">NRRL A-21654</strain>
    </source>
</reference>
<dbReference type="GO" id="GO:0006797">
    <property type="term" value="P:polyphosphate metabolic process"/>
    <property type="evidence" value="ECO:0007669"/>
    <property type="project" value="TreeGrafter"/>
</dbReference>
<feature type="transmembrane region" description="Helical" evidence="5">
    <location>
        <begin position="300"/>
        <end position="325"/>
    </location>
</feature>
<feature type="transmembrane region" description="Helical" evidence="5">
    <location>
        <begin position="249"/>
        <end position="280"/>
    </location>
</feature>
<evidence type="ECO:0000256" key="3">
    <source>
        <dbReference type="ARBA" id="ARBA00022989"/>
    </source>
</evidence>
<dbReference type="EMBL" id="JABAYA010000010">
    <property type="protein sequence ID" value="KAF7731380.1"/>
    <property type="molecule type" value="Genomic_DNA"/>
</dbReference>
<feature type="transmembrane region" description="Helical" evidence="5">
    <location>
        <begin position="610"/>
        <end position="633"/>
    </location>
</feature>
<keyword evidence="8" id="KW-1185">Reference proteome</keyword>
<keyword evidence="3 5" id="KW-1133">Transmembrane helix</keyword>
<evidence type="ECO:0000256" key="1">
    <source>
        <dbReference type="ARBA" id="ARBA00004141"/>
    </source>
</evidence>
<feature type="domain" description="SPX" evidence="6">
    <location>
        <begin position="1"/>
        <end position="136"/>
    </location>
</feature>
<name>A0A8H7EU44_9FUNG</name>
<accession>A0A8H7EU44</accession>
<feature type="transmembrane region" description="Helical" evidence="5">
    <location>
        <begin position="565"/>
        <end position="598"/>
    </location>
</feature>
<protein>
    <submittedName>
        <fullName evidence="7">Low-affinity phosphate transporter</fullName>
    </submittedName>
</protein>
<dbReference type="GO" id="GO:0006817">
    <property type="term" value="P:phosphate ion transport"/>
    <property type="evidence" value="ECO:0007669"/>
    <property type="project" value="TreeGrafter"/>
</dbReference>
<dbReference type="GO" id="GO:0005886">
    <property type="term" value="C:plasma membrane"/>
    <property type="evidence" value="ECO:0007669"/>
    <property type="project" value="TreeGrafter"/>
</dbReference>
<organism evidence="7 8">
    <name type="scientific">Apophysomyces ossiformis</name>
    <dbReference type="NCBI Taxonomy" id="679940"/>
    <lineage>
        <taxon>Eukaryota</taxon>
        <taxon>Fungi</taxon>
        <taxon>Fungi incertae sedis</taxon>
        <taxon>Mucoromycota</taxon>
        <taxon>Mucoromycotina</taxon>
        <taxon>Mucoromycetes</taxon>
        <taxon>Mucorales</taxon>
        <taxon>Mucorineae</taxon>
        <taxon>Mucoraceae</taxon>
        <taxon>Apophysomyces</taxon>
    </lineage>
</organism>
<proteinExistence type="predicted"/>
<dbReference type="InterPro" id="IPR004331">
    <property type="entry name" value="SPX_dom"/>
</dbReference>
<dbReference type="InterPro" id="IPR001898">
    <property type="entry name" value="SLC13A/DASS"/>
</dbReference>
<sequence>MIFDLETFGVQGSGKELIPDRIISTFTRQLNKVSDFYSLKEAEIESNFDKLNSIVEKTNVHNTTSSRRSLCTLASRDSDLQVVDHQSVELQWQLLDLCASVYQLLSYVEVNRWAFDDLIKRMDSFSNDSIRGLQKALDKLHPFLPQTNHALQEKAEWLETIFADLFCDHNVTIARQRIKALLPFQHDRNCSSHRISEIEKNHKVDSGRLFPTFKRRHVWKFCLFLSSVAVFVVLLSVDLWGDPCENRCFALLIFTSILWATEAIPLYATSMLIPFLIVLLDILRYPDGQRMDSPSAAKAVFESMFTGTILMLLGGFALATALSKYGIAKAFASHMLSGAGSRPRWTLLTVMFISSFLSMWISNVATPVLCFSLVEAPLHTLSEDSSLAPCLILGIALASCIGGMTSPISSPQNIVTMHYMDPKPGWGKWFAAALPIAILSICACWFLLLLVYKPDRETLKIPKTAGTYSMPSPSQVCVALVTLCTISLWCAEEAMKDTVGDMGVIAMVPLFVFFGLGILDKHDIHSFLWTVIILAQGGLALGNAVDSSGLLQDIALRIARGLAHLEPMAILVIFTSLILVLSTFVSHTVAALIIIPIVREIGANLPSPHPNLFVMGAGLACSAGMGLPVSGYPNMSAIMLQRPNGKAYLTIKDFFIAGIPTSLFCACLIFTLGYGILHSVGY</sequence>
<feature type="transmembrane region" description="Helical" evidence="5">
    <location>
        <begin position="524"/>
        <end position="545"/>
    </location>
</feature>
<dbReference type="PANTHER" id="PTHR10283:SF92">
    <property type="entry name" value="LOW-AFFINITY PHOSPHATE TRANSPORTER PHO91"/>
    <property type="match status" value="1"/>
</dbReference>
<feature type="transmembrane region" description="Helical" evidence="5">
    <location>
        <begin position="654"/>
        <end position="677"/>
    </location>
</feature>
<dbReference type="CDD" id="cd01115">
    <property type="entry name" value="SLC13_permease"/>
    <property type="match status" value="1"/>
</dbReference>
<evidence type="ECO:0000256" key="5">
    <source>
        <dbReference type="SAM" id="Phobius"/>
    </source>
</evidence>
<keyword evidence="4 5" id="KW-0472">Membrane</keyword>